<dbReference type="AlphaFoldDB" id="A0A3B0WX16"/>
<sequence length="199" mass="22645">MSNKKIKNIREIIIESIECEPGVKGCTANPDTCPNSPDVCDKKLSMFGYYDETIKGSVEDTLSKSLDKLTNAFTISTKKWEKVVYPAMFAFILLSIYGFFLIYNLTKDMSTVTHEMVSISKNMAAISTDVHAMNIIMEHQSHHIAEMNQVMKQQSHIIGEMNNHMLSMSTSVNQMRYDLSIMNSSISKPMNFMNSFMPW</sequence>
<evidence type="ECO:0008006" key="3">
    <source>
        <dbReference type="Google" id="ProtNLM"/>
    </source>
</evidence>
<organism evidence="2">
    <name type="scientific">hydrothermal vent metagenome</name>
    <dbReference type="NCBI Taxonomy" id="652676"/>
    <lineage>
        <taxon>unclassified sequences</taxon>
        <taxon>metagenomes</taxon>
        <taxon>ecological metagenomes</taxon>
    </lineage>
</organism>
<reference evidence="2" key="1">
    <citation type="submission" date="2018-06" db="EMBL/GenBank/DDBJ databases">
        <authorList>
            <person name="Zhirakovskaya E."/>
        </authorList>
    </citation>
    <scope>NUCLEOTIDE SEQUENCE</scope>
</reference>
<evidence type="ECO:0000256" key="1">
    <source>
        <dbReference type="SAM" id="Phobius"/>
    </source>
</evidence>
<keyword evidence="1" id="KW-1133">Transmembrane helix</keyword>
<dbReference type="EMBL" id="UOFF01000110">
    <property type="protein sequence ID" value="VAW55762.1"/>
    <property type="molecule type" value="Genomic_DNA"/>
</dbReference>
<dbReference type="Gene3D" id="1.10.287.950">
    <property type="entry name" value="Methyl-accepting chemotaxis protein"/>
    <property type="match status" value="1"/>
</dbReference>
<name>A0A3B0WX16_9ZZZZ</name>
<evidence type="ECO:0000313" key="2">
    <source>
        <dbReference type="EMBL" id="VAW55762.1"/>
    </source>
</evidence>
<keyword evidence="1" id="KW-0472">Membrane</keyword>
<gene>
    <name evidence="2" type="ORF">MNBD_GAMMA07-1019</name>
</gene>
<protein>
    <recommendedName>
        <fullName evidence="3">Methyl-accepting chemotaxis protein</fullName>
    </recommendedName>
</protein>
<accession>A0A3B0WX16</accession>
<feature type="transmembrane region" description="Helical" evidence="1">
    <location>
        <begin position="83"/>
        <end position="103"/>
    </location>
</feature>
<proteinExistence type="predicted"/>
<keyword evidence="1" id="KW-0812">Transmembrane</keyword>